<dbReference type="Proteomes" id="UP000732377">
    <property type="component" value="Unassembled WGS sequence"/>
</dbReference>
<name>A0A1Y2T2D6_SYMTR</name>
<evidence type="ECO:0000313" key="3">
    <source>
        <dbReference type="Proteomes" id="UP000194267"/>
    </source>
</evidence>
<evidence type="ECO:0000313" key="1">
    <source>
        <dbReference type="EMBL" id="MBY6275439.1"/>
    </source>
</evidence>
<keyword evidence="2" id="KW-0969">Cilium</keyword>
<protein>
    <submittedName>
        <fullName evidence="2">Flagellar protein</fullName>
    </submittedName>
</protein>
<reference evidence="3" key="2">
    <citation type="submission" date="2016-04" db="EMBL/GenBank/DDBJ databases">
        <authorList>
            <person name="Antunes L.P."/>
            <person name="Martins L.F."/>
            <person name="Pereira R.V."/>
            <person name="Thomas A.M."/>
            <person name="Barbosa D."/>
            <person name="Nascimento L."/>
            <person name="Silva G.M."/>
            <person name="Condomitti G.W."/>
            <person name="Digiampietri L.A."/>
            <person name="Lombardi K.C."/>
            <person name="Ramos P.L."/>
            <person name="Quaggio R.B."/>
            <person name="Oliveira J.C."/>
            <person name="Pascon R.C."/>
            <person name="Cruz J.B."/>
            <person name="Silva A.M."/>
            <person name="Setubal J.C."/>
        </authorList>
    </citation>
    <scope>NUCLEOTIDE SEQUENCE [LARGE SCALE GENOMIC DNA]</scope>
</reference>
<dbReference type="Pfam" id="PF06289">
    <property type="entry name" value="FlbD"/>
    <property type="match status" value="1"/>
</dbReference>
<accession>A0A1Y2T2D6</accession>
<dbReference type="AlphaFoldDB" id="A0A1Y2T2D6"/>
<comment type="caution">
    <text evidence="2">The sequence shown here is derived from an EMBL/GenBank/DDBJ whole genome shotgun (WGS) entry which is preliminary data.</text>
</comment>
<dbReference type="PANTHER" id="PTHR39185">
    <property type="entry name" value="SWARMING MOTILITY PROTEIN SWRD"/>
    <property type="match status" value="1"/>
</dbReference>
<evidence type="ECO:0000313" key="2">
    <source>
        <dbReference type="EMBL" id="OTA40508.1"/>
    </source>
</evidence>
<organism evidence="2 3">
    <name type="scientific">Symbiobacterium thermophilum</name>
    <dbReference type="NCBI Taxonomy" id="2734"/>
    <lineage>
        <taxon>Bacteria</taxon>
        <taxon>Bacillati</taxon>
        <taxon>Bacillota</taxon>
        <taxon>Clostridia</taxon>
        <taxon>Eubacteriales</taxon>
        <taxon>Symbiobacteriaceae</taxon>
        <taxon>Symbiobacterium</taxon>
    </lineage>
</organism>
<dbReference type="EMBL" id="LWLV01001608">
    <property type="protein sequence ID" value="OTA40508.1"/>
    <property type="molecule type" value="Genomic_DNA"/>
</dbReference>
<dbReference type="PANTHER" id="PTHR39185:SF1">
    <property type="entry name" value="SWARMING MOTILITY PROTEIN SWRD"/>
    <property type="match status" value="1"/>
</dbReference>
<keyword evidence="2" id="KW-0966">Cell projection</keyword>
<dbReference type="EMBL" id="PIUK01000025">
    <property type="protein sequence ID" value="MBY6275439.1"/>
    <property type="molecule type" value="Genomic_DNA"/>
</dbReference>
<gene>
    <name evidence="2" type="ORF">A6D92_16410</name>
    <name evidence="1" type="ORF">CWE10_04340</name>
</gene>
<sequence>MIKLRRFRSKGGEFVVNADLIETVEATPDTVVTLTTGHKLIVEESVDEVIRKVVEFKRACHTPLLGHSDPHAES</sequence>
<reference evidence="2" key="1">
    <citation type="submission" date="2016-04" db="EMBL/GenBank/DDBJ databases">
        <authorList>
            <person name="Evans L.H."/>
            <person name="Alamgir A."/>
            <person name="Owens N."/>
            <person name="Weber N.D."/>
            <person name="Virtaneva K."/>
            <person name="Barbian K."/>
            <person name="Babar A."/>
            <person name="Rosenke K."/>
        </authorList>
    </citation>
    <scope>NUCLEOTIDE SEQUENCE [LARGE SCALE GENOMIC DNA]</scope>
    <source>
        <strain evidence="2">G2</strain>
    </source>
</reference>
<dbReference type="OMA" id="YINPHQI"/>
<dbReference type="InterPro" id="IPR009384">
    <property type="entry name" value="SwrD-like"/>
</dbReference>
<proteinExistence type="predicted"/>
<reference evidence="1" key="3">
    <citation type="submission" date="2017-11" db="EMBL/GenBank/DDBJ databases">
        <title>Three new genomes from thermophilic consortium.</title>
        <authorList>
            <person name="Quaggio R."/>
            <person name="Amgarten D."/>
            <person name="Setubal J.C."/>
        </authorList>
    </citation>
    <scope>NUCLEOTIDE SEQUENCE</scope>
    <source>
        <strain evidence="1">ZCTH01-B2</strain>
    </source>
</reference>
<keyword evidence="2" id="KW-0282">Flagellum</keyword>
<dbReference type="RefSeq" id="WP_011195615.1">
    <property type="nucleotide sequence ID" value="NZ_JACSIR010000017.1"/>
</dbReference>
<dbReference type="Proteomes" id="UP000194267">
    <property type="component" value="Unassembled WGS sequence"/>
</dbReference>